<organism evidence="3 6">
    <name type="scientific">Dreissena polymorpha</name>
    <name type="common">Zebra mussel</name>
    <name type="synonym">Mytilus polymorpha</name>
    <dbReference type="NCBI Taxonomy" id="45954"/>
    <lineage>
        <taxon>Eukaryota</taxon>
        <taxon>Metazoa</taxon>
        <taxon>Spiralia</taxon>
        <taxon>Lophotrochozoa</taxon>
        <taxon>Mollusca</taxon>
        <taxon>Bivalvia</taxon>
        <taxon>Autobranchia</taxon>
        <taxon>Heteroconchia</taxon>
        <taxon>Euheterodonta</taxon>
        <taxon>Imparidentia</taxon>
        <taxon>Neoheterodontei</taxon>
        <taxon>Myida</taxon>
        <taxon>Dreissenoidea</taxon>
        <taxon>Dreissenidae</taxon>
        <taxon>Dreissena</taxon>
    </lineage>
</organism>
<keyword evidence="6" id="KW-1185">Reference proteome</keyword>
<gene>
    <name evidence="4" type="ORF">DPMN_064062</name>
    <name evidence="3" type="ORF">DPMN_069132</name>
    <name evidence="2" type="ORF">DPMN_074415</name>
    <name evidence="5" type="ORF">DPMN_097956</name>
</gene>
<sequence length="101" mass="10686">MVCKFIRPLTRPTKKEQKIAAQNKGIAKNKGISGGSNESTKSVVREIGSVNCKVSDAIHGAHSVLFSDPVMDNSVFAPSAGEAGNGTERRIISQVSHPPTL</sequence>
<evidence type="ECO:0000313" key="6">
    <source>
        <dbReference type="Proteomes" id="UP000828390"/>
    </source>
</evidence>
<evidence type="ECO:0000313" key="5">
    <source>
        <dbReference type="EMBL" id="KAH3855389.1"/>
    </source>
</evidence>
<proteinExistence type="predicted"/>
<protein>
    <submittedName>
        <fullName evidence="3">Uncharacterized protein</fullName>
    </submittedName>
</protein>
<reference evidence="3" key="1">
    <citation type="journal article" date="2019" name="bioRxiv">
        <title>The Genome of the Zebra Mussel, Dreissena polymorpha: A Resource for Invasive Species Research.</title>
        <authorList>
            <person name="McCartney M.A."/>
            <person name="Auch B."/>
            <person name="Kono T."/>
            <person name="Mallez S."/>
            <person name="Zhang Y."/>
            <person name="Obille A."/>
            <person name="Becker A."/>
            <person name="Abrahante J.E."/>
            <person name="Garbe J."/>
            <person name="Badalamenti J.P."/>
            <person name="Herman A."/>
            <person name="Mangelson H."/>
            <person name="Liachko I."/>
            <person name="Sullivan S."/>
            <person name="Sone E.D."/>
            <person name="Koren S."/>
            <person name="Silverstein K.A.T."/>
            <person name="Beckman K.B."/>
            <person name="Gohl D.M."/>
        </authorList>
    </citation>
    <scope>NUCLEOTIDE SEQUENCE</scope>
    <source>
        <strain evidence="3">Duluth1</strain>
        <tissue evidence="3">Whole animal</tissue>
    </source>
</reference>
<evidence type="ECO:0000256" key="1">
    <source>
        <dbReference type="SAM" id="MobiDB-lite"/>
    </source>
</evidence>
<evidence type="ECO:0000313" key="4">
    <source>
        <dbReference type="EMBL" id="KAH3721146.1"/>
    </source>
</evidence>
<evidence type="ECO:0000313" key="3">
    <source>
        <dbReference type="EMBL" id="KAH3709669.1"/>
    </source>
</evidence>
<accession>A0A9D4BUP5</accession>
<dbReference type="EMBL" id="JAIWYP010000015">
    <property type="protein sequence ID" value="KAH3699459.1"/>
    <property type="molecule type" value="Genomic_DNA"/>
</dbReference>
<reference evidence="3" key="2">
    <citation type="submission" date="2020-11" db="EMBL/GenBank/DDBJ databases">
        <authorList>
            <person name="McCartney M.A."/>
            <person name="Auch B."/>
            <person name="Kono T."/>
            <person name="Mallez S."/>
            <person name="Becker A."/>
            <person name="Gohl D.M."/>
            <person name="Silverstein K.A.T."/>
            <person name="Koren S."/>
            <person name="Bechman K.B."/>
            <person name="Herman A."/>
            <person name="Abrahante J.E."/>
            <person name="Garbe J."/>
        </authorList>
    </citation>
    <scope>NUCLEOTIDE SEQUENCE</scope>
    <source>
        <strain evidence="3">Duluth1</strain>
        <tissue evidence="3">Whole animal</tissue>
    </source>
</reference>
<evidence type="ECO:0000313" key="2">
    <source>
        <dbReference type="EMBL" id="KAH3699459.1"/>
    </source>
</evidence>
<dbReference type="EMBL" id="JAIWYP010000003">
    <property type="protein sequence ID" value="KAH3855389.1"/>
    <property type="molecule type" value="Genomic_DNA"/>
</dbReference>
<dbReference type="Proteomes" id="UP000828390">
    <property type="component" value="Unassembled WGS sequence"/>
</dbReference>
<dbReference type="AlphaFoldDB" id="A0A9D4BUP5"/>
<feature type="region of interest" description="Disordered" evidence="1">
    <location>
        <begin position="77"/>
        <end position="101"/>
    </location>
</feature>
<dbReference type="EMBL" id="JAIWYP010000014">
    <property type="protein sequence ID" value="KAH3709669.1"/>
    <property type="molecule type" value="Genomic_DNA"/>
</dbReference>
<comment type="caution">
    <text evidence="3">The sequence shown here is derived from an EMBL/GenBank/DDBJ whole genome shotgun (WGS) entry which is preliminary data.</text>
</comment>
<dbReference type="EMBL" id="JAIWYP010000013">
    <property type="protein sequence ID" value="KAH3721146.1"/>
    <property type="molecule type" value="Genomic_DNA"/>
</dbReference>
<name>A0A9D4BUP5_DREPO</name>